<accession>A0A9D1GGA5</accession>
<dbReference type="Proteomes" id="UP000886722">
    <property type="component" value="Unassembled WGS sequence"/>
</dbReference>
<reference evidence="1" key="1">
    <citation type="submission" date="2020-10" db="EMBL/GenBank/DDBJ databases">
        <authorList>
            <person name="Gilroy R."/>
        </authorList>
    </citation>
    <scope>NUCLEOTIDE SEQUENCE</scope>
    <source>
        <strain evidence="1">21143</strain>
    </source>
</reference>
<dbReference type="EMBL" id="DVKT01000072">
    <property type="protein sequence ID" value="HIT40311.1"/>
    <property type="molecule type" value="Genomic_DNA"/>
</dbReference>
<reference evidence="1" key="2">
    <citation type="journal article" date="2021" name="PeerJ">
        <title>Extensive microbial diversity within the chicken gut microbiome revealed by metagenomics and culture.</title>
        <authorList>
            <person name="Gilroy R."/>
            <person name="Ravi A."/>
            <person name="Getino M."/>
            <person name="Pursley I."/>
            <person name="Horton D.L."/>
            <person name="Alikhan N.F."/>
            <person name="Baker D."/>
            <person name="Gharbi K."/>
            <person name="Hall N."/>
            <person name="Watson M."/>
            <person name="Adriaenssens E.M."/>
            <person name="Foster-Nyarko E."/>
            <person name="Jarju S."/>
            <person name="Secka A."/>
            <person name="Antonio M."/>
            <person name="Oren A."/>
            <person name="Chaudhuri R.R."/>
            <person name="La Ragione R."/>
            <person name="Hildebrand F."/>
            <person name="Pallen M.J."/>
        </authorList>
    </citation>
    <scope>NUCLEOTIDE SEQUENCE</scope>
    <source>
        <strain evidence="1">21143</strain>
    </source>
</reference>
<evidence type="ECO:0000313" key="1">
    <source>
        <dbReference type="EMBL" id="HIT40311.1"/>
    </source>
</evidence>
<proteinExistence type="predicted"/>
<name>A0A9D1GGA5_9BACT</name>
<dbReference type="AlphaFoldDB" id="A0A9D1GGA5"/>
<protein>
    <submittedName>
        <fullName evidence="1">Tetratricopeptide repeat protein</fullName>
    </submittedName>
</protein>
<comment type="caution">
    <text evidence="1">The sequence shown here is derived from an EMBL/GenBank/DDBJ whole genome shotgun (WGS) entry which is preliminary data.</text>
</comment>
<gene>
    <name evidence="1" type="ORF">IAD06_09815</name>
</gene>
<evidence type="ECO:0000313" key="2">
    <source>
        <dbReference type="Proteomes" id="UP000886722"/>
    </source>
</evidence>
<organism evidence="1 2">
    <name type="scientific">Candidatus Caccoplasma intestinavium</name>
    <dbReference type="NCBI Taxonomy" id="2840716"/>
    <lineage>
        <taxon>Bacteria</taxon>
        <taxon>Pseudomonadati</taxon>
        <taxon>Bacteroidota</taxon>
        <taxon>Bacteroidia</taxon>
        <taxon>Bacteroidales</taxon>
        <taxon>Bacteroidaceae</taxon>
        <taxon>Bacteroidaceae incertae sedis</taxon>
        <taxon>Candidatus Caccoplasma</taxon>
    </lineage>
</organism>
<sequence length="253" mass="29498">MTEGELLRQDFTRDVPALSVDDLLRFQLDYPYFQAVRFLYLKKLQHVFPERYVNALHENVIYAGDRKSLFYQLEGARQIWSRLYPETEKENAERPNAFDLIDSYLESHASELSSKEMIYADLPESGAIYRIDTEISTENPAQKENETVAGKSEKSSFDLIDAFLEKSPEEKTIAPASLQPDIPSPQNINEPDEDIPEDEFLTESLAKIYIKQRRYAKALEIIRKLSLKYPEKNIYFADQIRFLEKLIINIKTE</sequence>